<evidence type="ECO:0000259" key="13">
    <source>
        <dbReference type="PROSITE" id="PS50235"/>
    </source>
</evidence>
<dbReference type="eggNOG" id="KOG1870">
    <property type="taxonomic scope" value="Eukaryota"/>
</dbReference>
<evidence type="ECO:0000256" key="2">
    <source>
        <dbReference type="ARBA" id="ARBA00009085"/>
    </source>
</evidence>
<reference evidence="15 16" key="1">
    <citation type="submission" date="2006-10" db="EMBL/GenBank/DDBJ databases">
        <title>The Genome Sequence of Batrachochytrium dendrobatidis JEL423.</title>
        <authorList>
            <consortium name="The Broad Institute Genome Sequencing Platform"/>
            <person name="Birren B."/>
            <person name="Lander E."/>
            <person name="Galagan J."/>
            <person name="Cuomo C."/>
            <person name="Devon K."/>
            <person name="Jaffe D."/>
            <person name="Butler J."/>
            <person name="Alvarez P."/>
            <person name="Gnerre S."/>
            <person name="Grabherr M."/>
            <person name="Kleber M."/>
            <person name="Mauceli E."/>
            <person name="Brockman W."/>
            <person name="Young S."/>
            <person name="LaButti K."/>
            <person name="Sykes S."/>
            <person name="DeCaprio D."/>
            <person name="Crawford M."/>
            <person name="Koehrsen M."/>
            <person name="Engels R."/>
            <person name="Montgomery P."/>
            <person name="Pearson M."/>
            <person name="Howarth C."/>
            <person name="Larson L."/>
            <person name="White J."/>
            <person name="O'Leary S."/>
            <person name="Kodira C."/>
            <person name="Zeng Q."/>
            <person name="Yandava C."/>
            <person name="Alvarado L."/>
            <person name="Longcore J."/>
            <person name="James T."/>
        </authorList>
    </citation>
    <scope>NUCLEOTIDE SEQUENCE [LARGE SCALE GENOMIC DNA]</scope>
    <source>
        <strain evidence="15 16">JEL423</strain>
    </source>
</reference>
<evidence type="ECO:0000259" key="14">
    <source>
        <dbReference type="PROSITE" id="PS50271"/>
    </source>
</evidence>
<feature type="compositionally biased region" description="Low complexity" evidence="12">
    <location>
        <begin position="695"/>
        <end position="708"/>
    </location>
</feature>
<evidence type="ECO:0000256" key="10">
    <source>
        <dbReference type="ARBA" id="ARBA00022833"/>
    </source>
</evidence>
<evidence type="ECO:0000256" key="11">
    <source>
        <dbReference type="PROSITE-ProRule" id="PRU00502"/>
    </source>
</evidence>
<dbReference type="InterPro" id="IPR013083">
    <property type="entry name" value="Znf_RING/FYVE/PHD"/>
</dbReference>
<dbReference type="eggNOG" id="KOG1873">
    <property type="taxonomic scope" value="Eukaryota"/>
</dbReference>
<dbReference type="InterPro" id="IPR001607">
    <property type="entry name" value="Znf_UBP"/>
</dbReference>
<dbReference type="OrthoDB" id="420187at2759"/>
<dbReference type="Gene3D" id="3.90.70.10">
    <property type="entry name" value="Cysteine proteinases"/>
    <property type="match status" value="2"/>
</dbReference>
<dbReference type="InterPro" id="IPR018200">
    <property type="entry name" value="USP_CS"/>
</dbReference>
<organism evidence="15 16">
    <name type="scientific">Batrachochytrium dendrobatidis (strain JEL423)</name>
    <dbReference type="NCBI Taxonomy" id="403673"/>
    <lineage>
        <taxon>Eukaryota</taxon>
        <taxon>Fungi</taxon>
        <taxon>Fungi incertae sedis</taxon>
        <taxon>Chytridiomycota</taxon>
        <taxon>Chytridiomycota incertae sedis</taxon>
        <taxon>Chytridiomycetes</taxon>
        <taxon>Rhizophydiales</taxon>
        <taxon>Rhizophydiales incertae sedis</taxon>
        <taxon>Batrachochytrium</taxon>
    </lineage>
</organism>
<dbReference type="GO" id="GO:0004843">
    <property type="term" value="F:cysteine-type deubiquitinase activity"/>
    <property type="evidence" value="ECO:0007669"/>
    <property type="project" value="UniProtKB-EC"/>
</dbReference>
<feature type="domain" description="UBP-type" evidence="14">
    <location>
        <begin position="178"/>
        <end position="287"/>
    </location>
</feature>
<evidence type="ECO:0000256" key="9">
    <source>
        <dbReference type="ARBA" id="ARBA00022807"/>
    </source>
</evidence>
<keyword evidence="8" id="KW-0378">Hydrolase</keyword>
<gene>
    <name evidence="15" type="ORF">BDEG_27963</name>
</gene>
<dbReference type="SUPFAM" id="SSF57850">
    <property type="entry name" value="RING/U-box"/>
    <property type="match status" value="1"/>
</dbReference>
<dbReference type="InterPro" id="IPR028889">
    <property type="entry name" value="USP"/>
</dbReference>
<dbReference type="PROSITE" id="PS00972">
    <property type="entry name" value="USP_1"/>
    <property type="match status" value="1"/>
</dbReference>
<dbReference type="GO" id="GO:0005829">
    <property type="term" value="C:cytosol"/>
    <property type="evidence" value="ECO:0007669"/>
    <property type="project" value="TreeGrafter"/>
</dbReference>
<evidence type="ECO:0000256" key="8">
    <source>
        <dbReference type="ARBA" id="ARBA00022801"/>
    </source>
</evidence>
<feature type="compositionally biased region" description="Acidic residues" evidence="12">
    <location>
        <begin position="909"/>
        <end position="921"/>
    </location>
</feature>
<dbReference type="STRING" id="403673.A0A177WXW8"/>
<feature type="region of interest" description="Disordered" evidence="12">
    <location>
        <begin position="905"/>
        <end position="929"/>
    </location>
</feature>
<dbReference type="Gene3D" id="3.30.40.10">
    <property type="entry name" value="Zinc/RING finger domain, C3HC4 (zinc finger)"/>
    <property type="match status" value="1"/>
</dbReference>
<dbReference type="GO" id="GO:0008270">
    <property type="term" value="F:zinc ion binding"/>
    <property type="evidence" value="ECO:0007669"/>
    <property type="project" value="UniProtKB-KW"/>
</dbReference>
<feature type="region of interest" description="Disordered" evidence="12">
    <location>
        <begin position="1014"/>
        <end position="1069"/>
    </location>
</feature>
<evidence type="ECO:0000256" key="3">
    <source>
        <dbReference type="ARBA" id="ARBA00012759"/>
    </source>
</evidence>
<evidence type="ECO:0000256" key="12">
    <source>
        <dbReference type="SAM" id="MobiDB-lite"/>
    </source>
</evidence>
<evidence type="ECO:0000313" key="15">
    <source>
        <dbReference type="EMBL" id="OAJ44768.1"/>
    </source>
</evidence>
<dbReference type="VEuPathDB" id="FungiDB:BDEG_27963"/>
<dbReference type="EMBL" id="DS022313">
    <property type="protein sequence ID" value="OAJ44768.1"/>
    <property type="molecule type" value="Genomic_DNA"/>
</dbReference>
<keyword evidence="4" id="KW-0645">Protease</keyword>
<dbReference type="InterPro" id="IPR038765">
    <property type="entry name" value="Papain-like_cys_pep_sf"/>
</dbReference>
<comment type="similarity">
    <text evidence="2">Belongs to the peptidase C19 family.</text>
</comment>
<dbReference type="Proteomes" id="UP000077115">
    <property type="component" value="Unassembled WGS sequence"/>
</dbReference>
<dbReference type="GO" id="GO:0016579">
    <property type="term" value="P:protein deubiquitination"/>
    <property type="evidence" value="ECO:0007669"/>
    <property type="project" value="InterPro"/>
</dbReference>
<keyword evidence="10" id="KW-0862">Zinc</keyword>
<keyword evidence="9" id="KW-0788">Thiol protease</keyword>
<dbReference type="GO" id="GO:0005634">
    <property type="term" value="C:nucleus"/>
    <property type="evidence" value="ECO:0007669"/>
    <property type="project" value="TreeGrafter"/>
</dbReference>
<dbReference type="PROSITE" id="PS50235">
    <property type="entry name" value="USP_3"/>
    <property type="match status" value="1"/>
</dbReference>
<sequence>MTSNSNIPPVIAVRRSSRLFKTATELVGLVEASLESDTLIITEHPVKPRPASKYLLRRTITTDINCPSVPSGPSIATTALDVQLSDDTDCKLTLPLADEFDTLRKPKRCPHLKKMVMVPKILKVAQSMYIKDSGCHSCKSKLKAGSANPTTDVLVPRQRGLSAPIMASRDTAIGQLASASISAVNVQSQLASNDNDPSIALSCAVSMSSPLVGFSARQLWICLCCAKLSCGSETQDHVRAHAIKRQHHLVMNTDSYDCWCFACSCDIIGQPNANKVILEARRILEKHRRPPRLLPLESIASPFSSTGEATHASTAKKLRSTALKIPGLNNIGNTCFFNSVMQSLTYTQHLYKYIPESESFQTNSSTGSPIVNMELSLSQNTSLHNTHQSASQSSDHVNSDLPNQNDPVHIASNASVCKLDLPLVEPNDPAAQTSIVSNTSLPKLVISHKTTLTNELFRFFRTMRKQLLAESSSSVNPRNLFAEISRQWDSYSSYQQQDSHELLRRLLDGIKEEQYAKDNNERVISFQQKTFIDDVFGGRMASIIVCDTCKHPSFSFESFLDVSLSIIKPMERRASMRNFLSTVIKPRSRLPSPISSKRELLPQPVLKTSDAVSSNGSDDESIDKAAEKTLTDNANRSIITKGLELLRLSPRRGPINNPVYTTIPSPTPLSSPNTLSAQPFFEELASFDLATNQLSKSPPSSSTISPSSKLQQVDPISLPPTEAQCIATMQSLLKSLDPSDLGLQFERAKTKSFGSTSSNANIAASLSRCLTDFMSVETLEGENGLHCDNCYKLKYGNEEDQPSSCSSEAVRPTSIEVSAATKNNELPSLFWTASTPGRIQHSSFNQLLPQSQDTPLVQDFPAAALLPVAKQSTNQSSKYDEDSDDCLALMADSPKLPDHPIESVQSETELQDDMEDHEDESTSSSSDLDFEIHNVSLTIPVEEFKPSVTKPTTQTKKHPPCISRAYKRFLLYDAPQTLVLHLKRFEQIGNTERTRKLDLMVPFEEWLNLDSVMTPPEVCETPPKQKGTSQKNREGDSNGSQFEQVADVSSHHGDGHVTLSVHPSSATQSMLNPSPVLTLAHQDALSPVPTRRQGGWYRLYAVVVHSGSIFGGHYVSQVRVPPLERIVAFGADTCQVDRCSTHDTWAFCSDSAVRYATLDEVLKCQAYILFYERTSL</sequence>
<dbReference type="PANTHER" id="PTHR24006">
    <property type="entry name" value="UBIQUITIN CARBOXYL-TERMINAL HYDROLASE"/>
    <property type="match status" value="1"/>
</dbReference>
<dbReference type="PROSITE" id="PS00973">
    <property type="entry name" value="USP_2"/>
    <property type="match status" value="1"/>
</dbReference>
<keyword evidence="7" id="KW-0833">Ubl conjugation pathway</keyword>
<dbReference type="eggNOG" id="KOG1867">
    <property type="taxonomic scope" value="Eukaryota"/>
</dbReference>
<evidence type="ECO:0000256" key="7">
    <source>
        <dbReference type="ARBA" id="ARBA00022786"/>
    </source>
</evidence>
<dbReference type="AlphaFoldDB" id="A0A177WXW8"/>
<accession>A0A177WXW8</accession>
<dbReference type="InterPro" id="IPR050164">
    <property type="entry name" value="Peptidase_C19"/>
</dbReference>
<dbReference type="GO" id="GO:0006508">
    <property type="term" value="P:proteolysis"/>
    <property type="evidence" value="ECO:0007669"/>
    <property type="project" value="UniProtKB-KW"/>
</dbReference>
<dbReference type="PANTHER" id="PTHR24006:SF888">
    <property type="entry name" value="UBIQUITIN CARBOXYL-TERMINAL HYDROLASE 30"/>
    <property type="match status" value="1"/>
</dbReference>
<reference evidence="15 16" key="2">
    <citation type="submission" date="2016-05" db="EMBL/GenBank/DDBJ databases">
        <title>Lineage-specific infection strategies underlie the spectrum of fungal disease in amphibians.</title>
        <authorList>
            <person name="Cuomo C.A."/>
            <person name="Farrer R.A."/>
            <person name="James T."/>
            <person name="Longcore J."/>
            <person name="Birren B."/>
        </authorList>
    </citation>
    <scope>NUCLEOTIDE SEQUENCE [LARGE SCALE GENOMIC DNA]</scope>
    <source>
        <strain evidence="15 16">JEL423</strain>
    </source>
</reference>
<evidence type="ECO:0000256" key="5">
    <source>
        <dbReference type="ARBA" id="ARBA00022723"/>
    </source>
</evidence>
<keyword evidence="5" id="KW-0479">Metal-binding</keyword>
<comment type="catalytic activity">
    <reaction evidence="1">
        <text>Thiol-dependent hydrolysis of ester, thioester, amide, peptide and isopeptide bonds formed by the C-terminal Gly of ubiquitin (a 76-residue protein attached to proteins as an intracellular targeting signal).</text>
        <dbReference type="EC" id="3.4.19.12"/>
    </reaction>
</comment>
<protein>
    <recommendedName>
        <fullName evidence="3">ubiquitinyl hydrolase 1</fullName>
        <ecNumber evidence="3">3.4.19.12</ecNumber>
    </recommendedName>
</protein>
<dbReference type="SUPFAM" id="SSF54001">
    <property type="entry name" value="Cysteine proteinases"/>
    <property type="match status" value="1"/>
</dbReference>
<dbReference type="PROSITE" id="PS50271">
    <property type="entry name" value="ZF_UBP"/>
    <property type="match status" value="1"/>
</dbReference>
<proteinExistence type="inferred from homology"/>
<evidence type="ECO:0000256" key="4">
    <source>
        <dbReference type="ARBA" id="ARBA00022670"/>
    </source>
</evidence>
<evidence type="ECO:0000256" key="6">
    <source>
        <dbReference type="ARBA" id="ARBA00022771"/>
    </source>
</evidence>
<feature type="domain" description="USP" evidence="13">
    <location>
        <begin position="326"/>
        <end position="1174"/>
    </location>
</feature>
<feature type="region of interest" description="Disordered" evidence="12">
    <location>
        <begin position="692"/>
        <end position="712"/>
    </location>
</feature>
<name>A0A177WXW8_BATDL</name>
<evidence type="ECO:0000256" key="1">
    <source>
        <dbReference type="ARBA" id="ARBA00000707"/>
    </source>
</evidence>
<dbReference type="InterPro" id="IPR001394">
    <property type="entry name" value="Peptidase_C19_UCH"/>
</dbReference>
<feature type="region of interest" description="Disordered" evidence="12">
    <location>
        <begin position="589"/>
        <end position="628"/>
    </location>
</feature>
<evidence type="ECO:0000313" key="16">
    <source>
        <dbReference type="Proteomes" id="UP000077115"/>
    </source>
</evidence>
<dbReference type="EC" id="3.4.19.12" evidence="3"/>
<keyword evidence="6 11" id="KW-0863">Zinc-finger</keyword>
<dbReference type="Pfam" id="PF00443">
    <property type="entry name" value="UCH"/>
    <property type="match status" value="1"/>
</dbReference>
<dbReference type="Pfam" id="PF02148">
    <property type="entry name" value="zf-UBP"/>
    <property type="match status" value="1"/>
</dbReference>